<gene>
    <name evidence="2" type="ORF">SAMN04487948_101319</name>
</gene>
<keyword evidence="3" id="KW-1185">Reference proteome</keyword>
<protein>
    <submittedName>
        <fullName evidence="2">VanZ like family protein</fullName>
    </submittedName>
</protein>
<evidence type="ECO:0000256" key="1">
    <source>
        <dbReference type="SAM" id="Phobius"/>
    </source>
</evidence>
<keyword evidence="1" id="KW-0812">Transmembrane</keyword>
<feature type="transmembrane region" description="Helical" evidence="1">
    <location>
        <begin position="117"/>
        <end position="134"/>
    </location>
</feature>
<keyword evidence="1" id="KW-0472">Membrane</keyword>
<dbReference type="Proteomes" id="UP000199126">
    <property type="component" value="Unassembled WGS sequence"/>
</dbReference>
<dbReference type="OrthoDB" id="214957at2157"/>
<dbReference type="PANTHER" id="PTHR28008:SF1">
    <property type="entry name" value="DOMAIN PROTEIN, PUTATIVE (AFU_ORTHOLOGUE AFUA_3G10980)-RELATED"/>
    <property type="match status" value="1"/>
</dbReference>
<dbReference type="RefSeq" id="WP_170864683.1">
    <property type="nucleotide sequence ID" value="NZ_FODV01000001.1"/>
</dbReference>
<keyword evidence="1" id="KW-1133">Transmembrane helix</keyword>
<name>A0A1H8N5B0_9EURY</name>
<dbReference type="PANTHER" id="PTHR28008">
    <property type="entry name" value="DOMAIN PROTEIN, PUTATIVE (AFU_ORTHOLOGUE AFUA_3G10980)-RELATED"/>
    <property type="match status" value="1"/>
</dbReference>
<sequence length="161" mass="16468">MGLSFDSPDVLRLPPPPRWLRWLAVAVVAGGLFVASVVTPPSSGVPTLGPLDLVGFDKWLHTAAYAALGATLFLALVPLRRPRRALVAAVVLAAVYGVGIELVQGPLPARSTDSADALANGLGAGLGGLAGLLARRLSTPFVADDASEVVGRDAGVDARDE</sequence>
<evidence type="ECO:0000313" key="2">
    <source>
        <dbReference type="EMBL" id="SEO24742.1"/>
    </source>
</evidence>
<accession>A0A1H8N5B0</accession>
<dbReference type="AlphaFoldDB" id="A0A1H8N5B0"/>
<organism evidence="2 3">
    <name type="scientific">Halogranum amylolyticum</name>
    <dbReference type="NCBI Taxonomy" id="660520"/>
    <lineage>
        <taxon>Archaea</taxon>
        <taxon>Methanobacteriati</taxon>
        <taxon>Methanobacteriota</taxon>
        <taxon>Stenosarchaea group</taxon>
        <taxon>Halobacteria</taxon>
        <taxon>Halobacteriales</taxon>
        <taxon>Haloferacaceae</taxon>
    </lineage>
</organism>
<feature type="transmembrane region" description="Helical" evidence="1">
    <location>
        <begin position="59"/>
        <end position="79"/>
    </location>
</feature>
<dbReference type="EMBL" id="FODV01000001">
    <property type="protein sequence ID" value="SEO24742.1"/>
    <property type="molecule type" value="Genomic_DNA"/>
</dbReference>
<evidence type="ECO:0000313" key="3">
    <source>
        <dbReference type="Proteomes" id="UP000199126"/>
    </source>
</evidence>
<feature type="transmembrane region" description="Helical" evidence="1">
    <location>
        <begin position="86"/>
        <end position="105"/>
    </location>
</feature>
<reference evidence="3" key="1">
    <citation type="submission" date="2016-10" db="EMBL/GenBank/DDBJ databases">
        <authorList>
            <person name="Varghese N."/>
            <person name="Submissions S."/>
        </authorList>
    </citation>
    <scope>NUCLEOTIDE SEQUENCE [LARGE SCALE GENOMIC DNA]</scope>
    <source>
        <strain evidence="3">CGMCC 1.10121</strain>
    </source>
</reference>
<dbReference type="NCBIfam" id="NF037970">
    <property type="entry name" value="vanZ_1"/>
    <property type="match status" value="1"/>
</dbReference>
<feature type="transmembrane region" description="Helical" evidence="1">
    <location>
        <begin position="20"/>
        <end position="39"/>
    </location>
</feature>
<proteinExistence type="predicted"/>